<dbReference type="InterPro" id="IPR036291">
    <property type="entry name" value="NAD(P)-bd_dom_sf"/>
</dbReference>
<keyword evidence="5" id="KW-1185">Reference proteome</keyword>
<evidence type="ECO:0000259" key="2">
    <source>
        <dbReference type="Pfam" id="PF01370"/>
    </source>
</evidence>
<dbReference type="Proteomes" id="UP000199666">
    <property type="component" value="Unassembled WGS sequence"/>
</dbReference>
<reference evidence="4 5" key="1">
    <citation type="submission" date="2016-10" db="EMBL/GenBank/DDBJ databases">
        <authorList>
            <person name="de Groot N.N."/>
        </authorList>
    </citation>
    <scope>NUCLEOTIDE SEQUENCE [LARGE SCALE GENOMIC DNA]</scope>
    <source>
        <strain evidence="4 5">DSM 18684</strain>
    </source>
</reference>
<dbReference type="Pfam" id="PF01370">
    <property type="entry name" value="Epimerase"/>
    <property type="match status" value="1"/>
</dbReference>
<dbReference type="Pfam" id="PF08338">
    <property type="entry name" value="DUF1731"/>
    <property type="match status" value="1"/>
</dbReference>
<protein>
    <recommendedName>
        <fullName evidence="6">TIGR01777 family protein</fullName>
    </recommendedName>
</protein>
<sequence>MRKKILITGATGLVGKQLVTFLQMRGHEVSILSTRQITIPGVKVFTWDVEKQTIAAGALNGIDTIIHLAGEGIAGKKWTAERKRQIIDSRVNSAKLLYDTIKATDAQVKTFVSASAVGYYGDRGEEILAEDSEPGKGFLADCCVQWEGAADEGLALGIRVVKIRIGLILSKDGGALAAMAKPIKWFVGAPLGSGKQWMPWIHLDDIVRLFTKAVESKAMVGAYNAAAPFPVTNKLLTKRIAWHLNRPVWPVHVPKAALKLMLGEMSILPLMSSNTVVQKVLDTGYLFKYVDLDEALKDALEVGG</sequence>
<evidence type="ECO:0000256" key="1">
    <source>
        <dbReference type="ARBA" id="ARBA00009353"/>
    </source>
</evidence>
<gene>
    <name evidence="4" type="ORF">SAMN04489864_109144</name>
</gene>
<name>A0A1I2ZCP6_9SPHI</name>
<evidence type="ECO:0000259" key="3">
    <source>
        <dbReference type="Pfam" id="PF08338"/>
    </source>
</evidence>
<dbReference type="AlphaFoldDB" id="A0A1I2ZCP6"/>
<dbReference type="RefSeq" id="WP_090996146.1">
    <property type="nucleotide sequence ID" value="NZ_FOPP01000009.1"/>
</dbReference>
<evidence type="ECO:0000313" key="4">
    <source>
        <dbReference type="EMBL" id="SFH35329.1"/>
    </source>
</evidence>
<accession>A0A1I2ZCP6</accession>
<dbReference type="EMBL" id="FOPP01000009">
    <property type="protein sequence ID" value="SFH35329.1"/>
    <property type="molecule type" value="Genomic_DNA"/>
</dbReference>
<dbReference type="InterPro" id="IPR010099">
    <property type="entry name" value="SDR39U1"/>
</dbReference>
<proteinExistence type="inferred from homology"/>
<dbReference type="SUPFAM" id="SSF51735">
    <property type="entry name" value="NAD(P)-binding Rossmann-fold domains"/>
    <property type="match status" value="1"/>
</dbReference>
<dbReference type="STRING" id="414048.SAMN04489864_109144"/>
<feature type="domain" description="DUF1731" evidence="3">
    <location>
        <begin position="253"/>
        <end position="299"/>
    </location>
</feature>
<comment type="similarity">
    <text evidence="1">Belongs to the NAD(P)-dependent epimerase/dehydratase family. SDR39U1 subfamily.</text>
</comment>
<dbReference type="PANTHER" id="PTHR11092">
    <property type="entry name" value="SUGAR NUCLEOTIDE EPIMERASE RELATED"/>
    <property type="match status" value="1"/>
</dbReference>
<feature type="domain" description="NAD-dependent epimerase/dehydratase" evidence="2">
    <location>
        <begin position="5"/>
        <end position="132"/>
    </location>
</feature>
<dbReference type="InterPro" id="IPR001509">
    <property type="entry name" value="Epimerase_deHydtase"/>
</dbReference>
<organism evidence="4 5">
    <name type="scientific">Pedobacter insulae</name>
    <dbReference type="NCBI Taxonomy" id="414048"/>
    <lineage>
        <taxon>Bacteria</taxon>
        <taxon>Pseudomonadati</taxon>
        <taxon>Bacteroidota</taxon>
        <taxon>Sphingobacteriia</taxon>
        <taxon>Sphingobacteriales</taxon>
        <taxon>Sphingobacteriaceae</taxon>
        <taxon>Pedobacter</taxon>
    </lineage>
</organism>
<dbReference type="OrthoDB" id="9801773at2"/>
<dbReference type="PANTHER" id="PTHR11092:SF0">
    <property type="entry name" value="EPIMERASE FAMILY PROTEIN SDR39U1"/>
    <property type="match status" value="1"/>
</dbReference>
<dbReference type="InterPro" id="IPR013549">
    <property type="entry name" value="DUF1731"/>
</dbReference>
<dbReference type="NCBIfam" id="TIGR01777">
    <property type="entry name" value="yfcH"/>
    <property type="match status" value="1"/>
</dbReference>
<evidence type="ECO:0000313" key="5">
    <source>
        <dbReference type="Proteomes" id="UP000199666"/>
    </source>
</evidence>
<dbReference type="Gene3D" id="3.40.50.720">
    <property type="entry name" value="NAD(P)-binding Rossmann-like Domain"/>
    <property type="match status" value="1"/>
</dbReference>
<evidence type="ECO:0008006" key="6">
    <source>
        <dbReference type="Google" id="ProtNLM"/>
    </source>
</evidence>